<accession>A0ABW1GZT2</accession>
<sequence>MNFKPAKPPQDAVTVRHLRIGIGSVGIALPIVLVVGHMVATRRVVVLSSLSAYYHTEMRNVFVGALCAIGVFLIAYRYRWPDNLVGTIAGALAIIVALFPIRVEAPTGGTSAVSRATGLVHQGAAAALFLLLAVFCLFLFTRPDRDGTPPGRVANRLYRTCGLLILAAIVVALATSALATDVHQTLQPMLWCETVAVSAFGTAWVAKSDAILRVAKLPDVPPSDEGVGQIVATGSS</sequence>
<keyword evidence="1" id="KW-1133">Transmembrane helix</keyword>
<dbReference type="EMBL" id="JBHSQS010000001">
    <property type="protein sequence ID" value="MFC5922233.1"/>
    <property type="molecule type" value="Genomic_DNA"/>
</dbReference>
<name>A0ABW1GZT2_9ACTN</name>
<feature type="transmembrane region" description="Helical" evidence="1">
    <location>
        <begin position="20"/>
        <end position="40"/>
    </location>
</feature>
<feature type="transmembrane region" description="Helical" evidence="1">
    <location>
        <begin position="123"/>
        <end position="140"/>
    </location>
</feature>
<evidence type="ECO:0000313" key="2">
    <source>
        <dbReference type="EMBL" id="MFC5922233.1"/>
    </source>
</evidence>
<keyword evidence="3" id="KW-1185">Reference proteome</keyword>
<gene>
    <name evidence="2" type="ORF">ACFQGL_02610</name>
</gene>
<comment type="caution">
    <text evidence="2">The sequence shown here is derived from an EMBL/GenBank/DDBJ whole genome shotgun (WGS) entry which is preliminary data.</text>
</comment>
<feature type="transmembrane region" description="Helical" evidence="1">
    <location>
        <begin position="161"/>
        <end position="180"/>
    </location>
</feature>
<dbReference type="RefSeq" id="WP_377504625.1">
    <property type="nucleotide sequence ID" value="NZ_JBHSQS010000001.1"/>
</dbReference>
<organism evidence="2 3">
    <name type="scientific">Micromonospora vulcania</name>
    <dbReference type="NCBI Taxonomy" id="1441873"/>
    <lineage>
        <taxon>Bacteria</taxon>
        <taxon>Bacillati</taxon>
        <taxon>Actinomycetota</taxon>
        <taxon>Actinomycetes</taxon>
        <taxon>Micromonosporales</taxon>
        <taxon>Micromonosporaceae</taxon>
        <taxon>Micromonospora</taxon>
    </lineage>
</organism>
<protein>
    <submittedName>
        <fullName evidence="2">DUF998 domain-containing protein</fullName>
    </submittedName>
</protein>
<keyword evidence="1" id="KW-0812">Transmembrane</keyword>
<dbReference type="Proteomes" id="UP001596226">
    <property type="component" value="Unassembled WGS sequence"/>
</dbReference>
<evidence type="ECO:0000313" key="3">
    <source>
        <dbReference type="Proteomes" id="UP001596226"/>
    </source>
</evidence>
<feature type="transmembrane region" description="Helical" evidence="1">
    <location>
        <begin position="83"/>
        <end position="103"/>
    </location>
</feature>
<evidence type="ECO:0000256" key="1">
    <source>
        <dbReference type="SAM" id="Phobius"/>
    </source>
</evidence>
<feature type="transmembrane region" description="Helical" evidence="1">
    <location>
        <begin position="60"/>
        <end position="76"/>
    </location>
</feature>
<keyword evidence="1" id="KW-0472">Membrane</keyword>
<reference evidence="3" key="1">
    <citation type="journal article" date="2019" name="Int. J. Syst. Evol. Microbiol.">
        <title>The Global Catalogue of Microorganisms (GCM) 10K type strain sequencing project: providing services to taxonomists for standard genome sequencing and annotation.</title>
        <authorList>
            <consortium name="The Broad Institute Genomics Platform"/>
            <consortium name="The Broad Institute Genome Sequencing Center for Infectious Disease"/>
            <person name="Wu L."/>
            <person name="Ma J."/>
        </authorList>
    </citation>
    <scope>NUCLEOTIDE SEQUENCE [LARGE SCALE GENOMIC DNA]</scope>
    <source>
        <strain evidence="3">CGMCC 4.7144</strain>
    </source>
</reference>
<proteinExistence type="predicted"/>